<dbReference type="Pfam" id="PF25183">
    <property type="entry name" value="OMP_b-brl_4"/>
    <property type="match status" value="1"/>
</dbReference>
<comment type="subcellular location">
    <subcellularLocation>
        <location evidence="1">Cell outer membrane</location>
        <topology evidence="1">Multi-pass membrane protein</topology>
    </subcellularLocation>
</comment>
<evidence type="ECO:0000313" key="9">
    <source>
        <dbReference type="EMBL" id="GGG67628.1"/>
    </source>
</evidence>
<dbReference type="PANTHER" id="PTHR30069">
    <property type="entry name" value="TONB-DEPENDENT OUTER MEMBRANE RECEPTOR"/>
    <property type="match status" value="1"/>
</dbReference>
<dbReference type="PANTHER" id="PTHR30069:SF46">
    <property type="entry name" value="OAR PROTEIN"/>
    <property type="match status" value="1"/>
</dbReference>
<dbReference type="Pfam" id="PF07715">
    <property type="entry name" value="Plug"/>
    <property type="match status" value="1"/>
</dbReference>
<dbReference type="EMBL" id="BMGT01000001">
    <property type="protein sequence ID" value="GGG67628.1"/>
    <property type="molecule type" value="Genomic_DNA"/>
</dbReference>
<reference evidence="9" key="1">
    <citation type="journal article" date="2014" name="Int. J. Syst. Evol. Microbiol.">
        <title>Complete genome sequence of Corynebacterium casei LMG S-19264T (=DSM 44701T), isolated from a smear-ripened cheese.</title>
        <authorList>
            <consortium name="US DOE Joint Genome Institute (JGI-PGF)"/>
            <person name="Walter F."/>
            <person name="Albersmeier A."/>
            <person name="Kalinowski J."/>
            <person name="Ruckert C."/>
        </authorList>
    </citation>
    <scope>NUCLEOTIDE SEQUENCE</scope>
    <source>
        <strain evidence="9">CGMCC 1.12997</strain>
    </source>
</reference>
<dbReference type="SUPFAM" id="SSF49464">
    <property type="entry name" value="Carboxypeptidase regulatory domain-like"/>
    <property type="match status" value="1"/>
</dbReference>
<feature type="domain" description="TonB-dependent transporter Oar-like beta-barrel" evidence="8">
    <location>
        <begin position="221"/>
        <end position="1119"/>
    </location>
</feature>
<evidence type="ECO:0000259" key="8">
    <source>
        <dbReference type="Pfam" id="PF25183"/>
    </source>
</evidence>
<dbReference type="InterPro" id="IPR039426">
    <property type="entry name" value="TonB-dep_rcpt-like"/>
</dbReference>
<organism evidence="9 10">
    <name type="scientific">Edaphobacter dinghuensis</name>
    <dbReference type="NCBI Taxonomy" id="1560005"/>
    <lineage>
        <taxon>Bacteria</taxon>
        <taxon>Pseudomonadati</taxon>
        <taxon>Acidobacteriota</taxon>
        <taxon>Terriglobia</taxon>
        <taxon>Terriglobales</taxon>
        <taxon>Acidobacteriaceae</taxon>
        <taxon>Edaphobacter</taxon>
    </lineage>
</organism>
<dbReference type="Gene3D" id="2.170.130.10">
    <property type="entry name" value="TonB-dependent receptor, plug domain"/>
    <property type="match status" value="1"/>
</dbReference>
<feature type="domain" description="TonB-dependent receptor plug" evidence="7">
    <location>
        <begin position="119"/>
        <end position="217"/>
    </location>
</feature>
<dbReference type="AlphaFoldDB" id="A0A917H5C6"/>
<name>A0A917H5C6_9BACT</name>
<dbReference type="SUPFAM" id="SSF56935">
    <property type="entry name" value="Porins"/>
    <property type="match status" value="1"/>
</dbReference>
<keyword evidence="5" id="KW-0472">Membrane</keyword>
<sequence>MLAQSSTQGAIGGTVFDTTGAVIGNASVTIHNNGTNAEIHLTADGSGYYKAPLLEPGAYTVTVTSPGFSDSKTNQVMVQVNQLTDVSPKLVTGASTSVVEVTAEAPVLNFDSPDFSANLNRRALDNVPVNNLRWSSLAMTTPGVVSDSNGFGLVSIRGISPILNNVLIDGADDNQAYYSEERGRTREAYSTPPTAIREFQVNTGVYSAQLGRAAGGVINSVTESGTNKIHGQAYFYDREADWGAYNPYTTNTVGTQNSSGGYTFTTTPYKPADSRRIWGFSAGGPLIKDKLFWYYTYDQHHRNFPGTAKANSPSSFFSQPDASLTGLNGSPTCDLTTGYLTGSSSPSASNYFSTYTLDSYACTLAAREKLSSYAVGAAAYGAGLGNLLTDLGSVPRTGDQEVNMPKLDWQVNEKNHVSVLYNRLRWDSPGGVQTQATNNYAVDTFGTDFVKLDYGVAKLTTLLTSNISNELLYQYGRELNDEGQQPYSNFTKQNLVGTGGNVPEVGLATSTGFYLGSPYYSYRKAQPDERKWQVGDTLYLNHGNHSIKVGLDAVHNYDLINNTYESNGYITYGYTGNFLADLASKNGTPTCNTTALAAATMDPKTGKITSAVGTSPCYSTFAQGFGPPVFAISTFDYAVFVQDNWKIKPRLTLELGLRYDKENLPGNSANANLTAPATVQTPIGPVKFNPYTQLTNAPSDNNNFGPRLGFAYDVFGDGKTVLRGGYGMFYGRLTNGVILNTLLNTGSPLGQYTASIKPAASNAPVFPNIIASATPPTPSSFYLAHNLQNPMVHEFDLVVQQQMGKGTVFSVSYLGALGRELTNYLDKNLNPNTTPTTITISDPSGKGPLQNGATYVVPQYTAYGNTALFGALASKFTSITELASNVNSNYNGMVAEIQNRSLHSIQFDVNYTWSHALDYNQNAQTNGTTNSQYDPYGSQKADYGNSNYNVPNRLAGYVLYNFPNRQQAGWLKFVANDWALNSSFQMQNGLPYSATLSGYASYGALNSSWNGAGGTSWIPVIGRNTYKYPRDIVQDLRVQKQLAFTERYRAELRLDLFNLYNHQNVTSVQSLAYQLQSGSGAAANTATATFQSGTGSTALFGTPNNSNSSGFLYTPRQVQIGFRFLF</sequence>
<dbReference type="Gene3D" id="2.60.40.1120">
    <property type="entry name" value="Carboxypeptidase-like, regulatory domain"/>
    <property type="match status" value="1"/>
</dbReference>
<dbReference type="InterPro" id="IPR037066">
    <property type="entry name" value="Plug_dom_sf"/>
</dbReference>
<dbReference type="GO" id="GO:0044718">
    <property type="term" value="P:siderophore transmembrane transport"/>
    <property type="evidence" value="ECO:0007669"/>
    <property type="project" value="TreeGrafter"/>
</dbReference>
<keyword evidence="10" id="KW-1185">Reference proteome</keyword>
<dbReference type="GO" id="GO:0015344">
    <property type="term" value="F:siderophore uptake transmembrane transporter activity"/>
    <property type="evidence" value="ECO:0007669"/>
    <property type="project" value="TreeGrafter"/>
</dbReference>
<evidence type="ECO:0000256" key="3">
    <source>
        <dbReference type="ARBA" id="ARBA00022452"/>
    </source>
</evidence>
<evidence type="ECO:0000256" key="2">
    <source>
        <dbReference type="ARBA" id="ARBA00022448"/>
    </source>
</evidence>
<keyword evidence="6" id="KW-0998">Cell outer membrane</keyword>
<keyword evidence="2" id="KW-0813">Transport</keyword>
<gene>
    <name evidence="9" type="primary">oar</name>
    <name evidence="9" type="ORF">GCM10011585_06930</name>
</gene>
<evidence type="ECO:0000256" key="1">
    <source>
        <dbReference type="ARBA" id="ARBA00004571"/>
    </source>
</evidence>
<accession>A0A917H5C6</accession>
<comment type="caution">
    <text evidence="9">The sequence shown here is derived from an EMBL/GenBank/DDBJ whole genome shotgun (WGS) entry which is preliminary data.</text>
</comment>
<dbReference type="InterPro" id="IPR012910">
    <property type="entry name" value="Plug_dom"/>
</dbReference>
<evidence type="ECO:0000256" key="6">
    <source>
        <dbReference type="ARBA" id="ARBA00023237"/>
    </source>
</evidence>
<keyword evidence="3" id="KW-1134">Transmembrane beta strand</keyword>
<dbReference type="InterPro" id="IPR008969">
    <property type="entry name" value="CarboxyPept-like_regulatory"/>
</dbReference>
<evidence type="ECO:0000256" key="5">
    <source>
        <dbReference type="ARBA" id="ARBA00023136"/>
    </source>
</evidence>
<evidence type="ECO:0000259" key="7">
    <source>
        <dbReference type="Pfam" id="PF07715"/>
    </source>
</evidence>
<dbReference type="Pfam" id="PF13620">
    <property type="entry name" value="CarboxypepD_reg"/>
    <property type="match status" value="1"/>
</dbReference>
<dbReference type="InterPro" id="IPR057601">
    <property type="entry name" value="Oar-like_b-barrel"/>
</dbReference>
<reference evidence="9" key="2">
    <citation type="submission" date="2020-09" db="EMBL/GenBank/DDBJ databases">
        <authorList>
            <person name="Sun Q."/>
            <person name="Zhou Y."/>
        </authorList>
    </citation>
    <scope>NUCLEOTIDE SEQUENCE</scope>
    <source>
        <strain evidence="9">CGMCC 1.12997</strain>
    </source>
</reference>
<dbReference type="Proteomes" id="UP000647241">
    <property type="component" value="Unassembled WGS sequence"/>
</dbReference>
<dbReference type="GO" id="GO:0009279">
    <property type="term" value="C:cell outer membrane"/>
    <property type="evidence" value="ECO:0007669"/>
    <property type="project" value="UniProtKB-SubCell"/>
</dbReference>
<keyword evidence="4" id="KW-0812">Transmembrane</keyword>
<dbReference type="Gene3D" id="2.40.170.20">
    <property type="entry name" value="TonB-dependent receptor, beta-barrel domain"/>
    <property type="match status" value="1"/>
</dbReference>
<evidence type="ECO:0000256" key="4">
    <source>
        <dbReference type="ARBA" id="ARBA00022692"/>
    </source>
</evidence>
<evidence type="ECO:0000313" key="10">
    <source>
        <dbReference type="Proteomes" id="UP000647241"/>
    </source>
</evidence>
<proteinExistence type="predicted"/>
<dbReference type="InterPro" id="IPR036942">
    <property type="entry name" value="Beta-barrel_TonB_sf"/>
</dbReference>
<protein>
    <submittedName>
        <fullName evidence="9">Oar protein</fullName>
    </submittedName>
</protein>